<comment type="caution">
    <text evidence="4">The sequence shown here is derived from an EMBL/GenBank/DDBJ whole genome shotgun (WGS) entry which is preliminary data.</text>
</comment>
<evidence type="ECO:0000256" key="2">
    <source>
        <dbReference type="SAM" id="MobiDB-lite"/>
    </source>
</evidence>
<keyword evidence="3" id="KW-0472">Membrane</keyword>
<evidence type="ECO:0000313" key="4">
    <source>
        <dbReference type="EMBL" id="NEZ59643.1"/>
    </source>
</evidence>
<keyword evidence="3" id="KW-1133">Transmembrane helix</keyword>
<dbReference type="SUPFAM" id="SSF48371">
    <property type="entry name" value="ARM repeat"/>
    <property type="match status" value="1"/>
</dbReference>
<evidence type="ECO:0000256" key="1">
    <source>
        <dbReference type="SAM" id="Coils"/>
    </source>
</evidence>
<dbReference type="EMBL" id="QXHD01000004">
    <property type="protein sequence ID" value="NEZ59643.1"/>
    <property type="molecule type" value="Genomic_DNA"/>
</dbReference>
<feature type="transmembrane region" description="Helical" evidence="3">
    <location>
        <begin position="96"/>
        <end position="118"/>
    </location>
</feature>
<gene>
    <name evidence="4" type="ORF">DXZ20_29180</name>
</gene>
<evidence type="ECO:0008006" key="6">
    <source>
        <dbReference type="Google" id="ProtNLM"/>
    </source>
</evidence>
<keyword evidence="1" id="KW-0175">Coiled coil</keyword>
<name>A0A6M0RV15_9CYAN</name>
<feature type="compositionally biased region" description="Polar residues" evidence="2">
    <location>
        <begin position="14"/>
        <end position="28"/>
    </location>
</feature>
<feature type="region of interest" description="Disordered" evidence="2">
    <location>
        <begin position="1"/>
        <end position="28"/>
    </location>
</feature>
<keyword evidence="5" id="KW-1185">Reference proteome</keyword>
<protein>
    <recommendedName>
        <fullName evidence="6">HEAT repeat domain-containing protein</fullName>
    </recommendedName>
</protein>
<dbReference type="AlphaFoldDB" id="A0A6M0RV15"/>
<dbReference type="Proteomes" id="UP000481033">
    <property type="component" value="Unassembled WGS sequence"/>
</dbReference>
<dbReference type="InterPro" id="IPR016024">
    <property type="entry name" value="ARM-type_fold"/>
</dbReference>
<keyword evidence="3" id="KW-0812">Transmembrane</keyword>
<evidence type="ECO:0000256" key="3">
    <source>
        <dbReference type="SAM" id="Phobius"/>
    </source>
</evidence>
<feature type="compositionally biased region" description="Basic and acidic residues" evidence="2">
    <location>
        <begin position="1"/>
        <end position="13"/>
    </location>
</feature>
<accession>A0A6M0RV15</accession>
<feature type="transmembrane region" description="Helical" evidence="3">
    <location>
        <begin position="39"/>
        <end position="57"/>
    </location>
</feature>
<evidence type="ECO:0000313" key="5">
    <source>
        <dbReference type="Proteomes" id="UP000481033"/>
    </source>
</evidence>
<feature type="coiled-coil region" evidence="1">
    <location>
        <begin position="157"/>
        <end position="184"/>
    </location>
</feature>
<organism evidence="4 5">
    <name type="scientific">Adonisia turfae CCMR0081</name>
    <dbReference type="NCBI Taxonomy" id="2292702"/>
    <lineage>
        <taxon>Bacteria</taxon>
        <taxon>Bacillati</taxon>
        <taxon>Cyanobacteriota</taxon>
        <taxon>Adonisia</taxon>
        <taxon>Adonisia turfae</taxon>
    </lineage>
</organism>
<reference evidence="4 5" key="1">
    <citation type="journal article" date="2020" name="Microb. Ecol.">
        <title>Ecogenomics of the Marine Benthic Filamentous Cyanobacterium Adonisia.</title>
        <authorList>
            <person name="Walter J.M."/>
            <person name="Coutinho F.H."/>
            <person name="Leomil L."/>
            <person name="Hargreaves P.I."/>
            <person name="Campeao M.E."/>
            <person name="Vieira V.V."/>
            <person name="Silva B.S."/>
            <person name="Fistarol G.O."/>
            <person name="Salomon P.S."/>
            <person name="Sawabe T."/>
            <person name="Mino S."/>
            <person name="Hosokawa M."/>
            <person name="Miyashita H."/>
            <person name="Maruyama F."/>
            <person name="van Verk M.C."/>
            <person name="Dutilh B.E."/>
            <person name="Thompson C.C."/>
            <person name="Thompson F.L."/>
        </authorList>
    </citation>
    <scope>NUCLEOTIDE SEQUENCE [LARGE SCALE GENOMIC DNA]</scope>
    <source>
        <strain evidence="4 5">CCMR0081</strain>
    </source>
</reference>
<sequence length="286" mass="32814">MPMRRRDDIDDQSRNLSPNLDESSKVNQQMEEREEFYEILKYVIIPGSIGGVGGVLLELRGIYLADSELTEVQVESTKNHWLPVLFDKPGVFSVDFLLYLLVSLILGAISGFIFTFYTIGTPSGKNRWRVVSSAMLFSLFFPTIPKFIHQSFSSQAERTYQEELVRLREKKEDITEEINESIDDLAAMDSAINDRAITRELIETYKRLIQINDESPAARMESIRDLGDLAINNSTRQPESVEQVQKILEDISQEDPDLEIREEAMLQLERIDETQHAFPLPPLPPF</sequence>
<proteinExistence type="predicted"/>